<organism evidence="3">
    <name type="scientific">hydrothermal vent metagenome</name>
    <dbReference type="NCBI Taxonomy" id="652676"/>
    <lineage>
        <taxon>unclassified sequences</taxon>
        <taxon>metagenomes</taxon>
        <taxon>ecological metagenomes</taxon>
    </lineage>
</organism>
<evidence type="ECO:0000256" key="1">
    <source>
        <dbReference type="SAM" id="Phobius"/>
    </source>
</evidence>
<dbReference type="Gene3D" id="3.10.450.50">
    <property type="match status" value="1"/>
</dbReference>
<dbReference type="EMBL" id="UOFI01000199">
    <property type="protein sequence ID" value="VAW70425.1"/>
    <property type="molecule type" value="Genomic_DNA"/>
</dbReference>
<sequence>MTEEQNGHNAERDKLRELQAIFEKAVKNNTIEDIRPFTHPDFSFVSFTDKSFSDFDSFKQQWDLTRKNMVGNGSFTTQLNPSPTLFTDDTAIASGNAKNTLIDSNGQQYDFTNNWTVIFKRVNNEWKVLRAHNSLDPFNNPMLISGIKRNILKYCLFAFFSGAILCSAAIYLMPM</sequence>
<dbReference type="AlphaFoldDB" id="A0A3B0XPL8"/>
<accession>A0A3B0XPL8</accession>
<feature type="transmembrane region" description="Helical" evidence="1">
    <location>
        <begin position="151"/>
        <end position="173"/>
    </location>
</feature>
<name>A0A3B0XPL8_9ZZZZ</name>
<dbReference type="InterPro" id="IPR013543">
    <property type="entry name" value="Ca/CaM-dep_prot_kinase-assoc"/>
</dbReference>
<dbReference type="SUPFAM" id="SSF54427">
    <property type="entry name" value="NTF2-like"/>
    <property type="match status" value="1"/>
</dbReference>
<keyword evidence="1" id="KW-0472">Membrane</keyword>
<dbReference type="Pfam" id="PF08332">
    <property type="entry name" value="CaMKII_AD"/>
    <property type="match status" value="1"/>
</dbReference>
<feature type="domain" description="Calcium/calmodulin-dependent protein kinase II association-domain" evidence="2">
    <location>
        <begin position="71"/>
        <end position="135"/>
    </location>
</feature>
<dbReference type="GO" id="GO:0005516">
    <property type="term" value="F:calmodulin binding"/>
    <property type="evidence" value="ECO:0007669"/>
    <property type="project" value="InterPro"/>
</dbReference>
<evidence type="ECO:0000259" key="2">
    <source>
        <dbReference type="Pfam" id="PF08332"/>
    </source>
</evidence>
<protein>
    <recommendedName>
        <fullName evidence="2">Calcium/calmodulin-dependent protein kinase II association-domain domain-containing protein</fullName>
    </recommendedName>
</protein>
<proteinExistence type="predicted"/>
<dbReference type="InterPro" id="IPR032710">
    <property type="entry name" value="NTF2-like_dom_sf"/>
</dbReference>
<evidence type="ECO:0000313" key="3">
    <source>
        <dbReference type="EMBL" id="VAW70425.1"/>
    </source>
</evidence>
<keyword evidence="1" id="KW-0812">Transmembrane</keyword>
<gene>
    <name evidence="3" type="ORF">MNBD_GAMMA09-2122</name>
</gene>
<reference evidence="3" key="1">
    <citation type="submission" date="2018-06" db="EMBL/GenBank/DDBJ databases">
        <authorList>
            <person name="Zhirakovskaya E."/>
        </authorList>
    </citation>
    <scope>NUCLEOTIDE SEQUENCE</scope>
</reference>
<dbReference type="GO" id="GO:0004683">
    <property type="term" value="F:calcium/calmodulin-dependent protein kinase activity"/>
    <property type="evidence" value="ECO:0007669"/>
    <property type="project" value="InterPro"/>
</dbReference>
<keyword evidence="1" id="KW-1133">Transmembrane helix</keyword>